<reference evidence="4" key="1">
    <citation type="submission" date="2014-05" db="EMBL/GenBank/DDBJ databases">
        <title>The transcriptome of the halophilic microalga Tetraselmis sp. GSL018 isolated from the Great Salt Lake, Utah.</title>
        <authorList>
            <person name="Jinkerson R.E."/>
            <person name="D'Adamo S."/>
            <person name="Posewitz M.C."/>
        </authorList>
    </citation>
    <scope>NUCLEOTIDE SEQUENCE</scope>
    <source>
        <strain evidence="4">GSL018</strain>
    </source>
</reference>
<dbReference type="EMBL" id="GBEZ01018742">
    <property type="protein sequence ID" value="JAC67729.1"/>
    <property type="molecule type" value="Transcribed_RNA"/>
</dbReference>
<organism evidence="4">
    <name type="scientific">Tetraselmis sp. GSL018</name>
    <dbReference type="NCBI Taxonomy" id="582737"/>
    <lineage>
        <taxon>Eukaryota</taxon>
        <taxon>Viridiplantae</taxon>
        <taxon>Chlorophyta</taxon>
        <taxon>core chlorophytes</taxon>
        <taxon>Chlorodendrophyceae</taxon>
        <taxon>Chlorodendrales</taxon>
        <taxon>Chlorodendraceae</taxon>
        <taxon>Tetraselmis</taxon>
    </lineage>
</organism>
<protein>
    <submittedName>
        <fullName evidence="4">Uncharacterized protein</fullName>
    </submittedName>
</protein>
<evidence type="ECO:0000256" key="1">
    <source>
        <dbReference type="SAM" id="MobiDB-lite"/>
    </source>
</evidence>
<dbReference type="EMBL" id="GBEZ01016433">
    <property type="protein sequence ID" value="JAC69815.1"/>
    <property type="molecule type" value="Transcribed_RNA"/>
</dbReference>
<evidence type="ECO:0000313" key="4">
    <source>
        <dbReference type="EMBL" id="JAC69815.1"/>
    </source>
</evidence>
<keyword evidence="2" id="KW-0812">Transmembrane</keyword>
<keyword evidence="2" id="KW-0472">Membrane</keyword>
<name>A0A061RGL4_9CHLO</name>
<feature type="region of interest" description="Disordered" evidence="1">
    <location>
        <begin position="1"/>
        <end position="37"/>
    </location>
</feature>
<accession>A0A061RGL4</accession>
<sequence length="169" mass="19524">MTDGRTAHGKTAAKKDRGGAPEWQFVDEADSDGKEKPSTLVSKNKFVVRGAILLFLLIGAVYLFNFKEAHQLSKNHKPSTWFSVKPHWQTTEEIKLRLQTRGTEERRDLFPGQLEEDEGDWMDDIEKDEWLDRMDAAAENEIQDAPPDMYAAYENYDEVYGEDMDFFPE</sequence>
<keyword evidence="2" id="KW-1133">Transmembrane helix</keyword>
<feature type="transmembrane region" description="Helical" evidence="2">
    <location>
        <begin position="46"/>
        <end position="64"/>
    </location>
</feature>
<evidence type="ECO:0000256" key="2">
    <source>
        <dbReference type="SAM" id="Phobius"/>
    </source>
</evidence>
<gene>
    <name evidence="3" type="ORF">TSPGSL018_10390</name>
    <name evidence="4" type="ORF">TSPGSL018_5495</name>
</gene>
<evidence type="ECO:0000313" key="3">
    <source>
        <dbReference type="EMBL" id="JAC67729.1"/>
    </source>
</evidence>
<proteinExistence type="predicted"/>
<dbReference type="AlphaFoldDB" id="A0A061RGL4"/>